<protein>
    <submittedName>
        <fullName evidence="1">Uncharacterized protein</fullName>
    </submittedName>
</protein>
<organism evidence="1 2">
    <name type="scientific">Aspergillus puulaauensis</name>
    <dbReference type="NCBI Taxonomy" id="1220207"/>
    <lineage>
        <taxon>Eukaryota</taxon>
        <taxon>Fungi</taxon>
        <taxon>Dikarya</taxon>
        <taxon>Ascomycota</taxon>
        <taxon>Pezizomycotina</taxon>
        <taxon>Eurotiomycetes</taxon>
        <taxon>Eurotiomycetidae</taxon>
        <taxon>Eurotiales</taxon>
        <taxon>Aspergillaceae</taxon>
        <taxon>Aspergillus</taxon>
    </lineage>
</organism>
<gene>
    <name evidence="1" type="ORF">APUU_80046S</name>
</gene>
<dbReference type="KEGG" id="apuu:APUU_80046S"/>
<dbReference type="RefSeq" id="XP_041561929.1">
    <property type="nucleotide sequence ID" value="XM_041696283.1"/>
</dbReference>
<proteinExistence type="predicted"/>
<dbReference type="AlphaFoldDB" id="A0A7R7XZD0"/>
<dbReference type="EMBL" id="AP024450">
    <property type="protein sequence ID" value="BCS29743.1"/>
    <property type="molecule type" value="Genomic_DNA"/>
</dbReference>
<dbReference type="GeneID" id="64979740"/>
<dbReference type="Proteomes" id="UP000654913">
    <property type="component" value="Chromosome 8"/>
</dbReference>
<evidence type="ECO:0000313" key="1">
    <source>
        <dbReference type="EMBL" id="BCS29743.1"/>
    </source>
</evidence>
<sequence>MTRFSFASTWQGLDLHPHPLQRQLFQRLKSNIHLWSLQILHEQTHAFTLAFGFAFENEMRTRYCDQPLPPASCCELHVGKRLLDLGRRERVLGVFRVHPPVEARLSLYSLGQLACMSE</sequence>
<keyword evidence="2" id="KW-1185">Reference proteome</keyword>
<reference evidence="1" key="2">
    <citation type="submission" date="2021-02" db="EMBL/GenBank/DDBJ databases">
        <title>Aspergillus puulaauensis MK2 genome sequence.</title>
        <authorList>
            <person name="Futagami T."/>
            <person name="Mori K."/>
            <person name="Kadooka C."/>
            <person name="Tanaka T."/>
        </authorList>
    </citation>
    <scope>NUCLEOTIDE SEQUENCE</scope>
    <source>
        <strain evidence="1">MK2</strain>
    </source>
</reference>
<name>A0A7R7XZD0_9EURO</name>
<evidence type="ECO:0000313" key="2">
    <source>
        <dbReference type="Proteomes" id="UP000654913"/>
    </source>
</evidence>
<reference evidence="1" key="1">
    <citation type="submission" date="2021-01" db="EMBL/GenBank/DDBJ databases">
        <authorList>
            <consortium name="Aspergillus puulaauensis MK2 genome sequencing consortium"/>
            <person name="Kazuki M."/>
            <person name="Futagami T."/>
        </authorList>
    </citation>
    <scope>NUCLEOTIDE SEQUENCE</scope>
    <source>
        <strain evidence="1">MK2</strain>
    </source>
</reference>
<accession>A0A7R7XZD0</accession>